<dbReference type="InterPro" id="IPR029063">
    <property type="entry name" value="SAM-dependent_MTases_sf"/>
</dbReference>
<gene>
    <name evidence="1" type="ORF">ACFPIB_14105</name>
</gene>
<keyword evidence="2" id="KW-1185">Reference proteome</keyword>
<proteinExistence type="predicted"/>
<protein>
    <submittedName>
        <fullName evidence="1">Class I SAM-dependent methyltransferase</fullName>
        <ecNumber evidence="1">2.1.1.222</ecNumber>
        <ecNumber evidence="1">2.1.1.64</ecNumber>
    </submittedName>
</protein>
<dbReference type="CDD" id="cd02440">
    <property type="entry name" value="AdoMet_MTases"/>
    <property type="match status" value="1"/>
</dbReference>
<dbReference type="Proteomes" id="UP001596161">
    <property type="component" value="Unassembled WGS sequence"/>
</dbReference>
<dbReference type="EMBL" id="JBHSKT010000008">
    <property type="protein sequence ID" value="MFC5271747.1"/>
    <property type="molecule type" value="Genomic_DNA"/>
</dbReference>
<reference evidence="2" key="1">
    <citation type="journal article" date="2019" name="Int. J. Syst. Evol. Microbiol.">
        <title>The Global Catalogue of Microorganisms (GCM) 10K type strain sequencing project: providing services to taxonomists for standard genome sequencing and annotation.</title>
        <authorList>
            <consortium name="The Broad Institute Genomics Platform"/>
            <consortium name="The Broad Institute Genome Sequencing Center for Infectious Disease"/>
            <person name="Wu L."/>
            <person name="Ma J."/>
        </authorList>
    </citation>
    <scope>NUCLEOTIDE SEQUENCE [LARGE SCALE GENOMIC DNA]</scope>
    <source>
        <strain evidence="2">KACC 12602</strain>
    </source>
</reference>
<dbReference type="Gene3D" id="3.40.50.150">
    <property type="entry name" value="Vaccinia Virus protein VP39"/>
    <property type="match status" value="1"/>
</dbReference>
<evidence type="ECO:0000313" key="2">
    <source>
        <dbReference type="Proteomes" id="UP001596161"/>
    </source>
</evidence>
<comment type="caution">
    <text evidence="1">The sequence shown here is derived from an EMBL/GenBank/DDBJ whole genome shotgun (WGS) entry which is preliminary data.</text>
</comment>
<dbReference type="EC" id="2.1.1.222" evidence="1"/>
<name>A0ABW0ECW7_9BACT</name>
<dbReference type="RefSeq" id="WP_378018106.1">
    <property type="nucleotide sequence ID" value="NZ_JBHSKT010000008.1"/>
</dbReference>
<dbReference type="Pfam" id="PF13489">
    <property type="entry name" value="Methyltransf_23"/>
    <property type="match status" value="1"/>
</dbReference>
<sequence length="238" mass="26343">MIPFSDPVGEALEAFLNGKTEATITVISNIAEDDVIPVAYLFREFEEMPELEQIALQECTGKVLDLGAGAGSHALWLQQNSFDVTALDISPKAAEVMQKRGLKNVIQADFWKFQPAEKYDTILLLMNGVGLAGKLVNLSVFFAHLKSILNPNGQILLESSDILYMFEEEDGSVVLDLNGGYYGEVEYQMAFQNSKGETFPWLFVDFQLLTDYAAEAGFKTEGLFEGENGEYLAKLTLV</sequence>
<dbReference type="GO" id="GO:0061542">
    <property type="term" value="F:3-demethylubiquinol 3-O-methyltransferase activity"/>
    <property type="evidence" value="ECO:0007669"/>
    <property type="project" value="UniProtKB-EC"/>
</dbReference>
<accession>A0ABW0ECW7</accession>
<organism evidence="1 2">
    <name type="scientific">Adhaeribacter terreus</name>
    <dbReference type="NCBI Taxonomy" id="529703"/>
    <lineage>
        <taxon>Bacteria</taxon>
        <taxon>Pseudomonadati</taxon>
        <taxon>Bacteroidota</taxon>
        <taxon>Cytophagia</taxon>
        <taxon>Cytophagales</taxon>
        <taxon>Hymenobacteraceae</taxon>
        <taxon>Adhaeribacter</taxon>
    </lineage>
</organism>
<dbReference type="EC" id="2.1.1.64" evidence="1"/>
<keyword evidence="1" id="KW-0489">Methyltransferase</keyword>
<keyword evidence="1" id="KW-0808">Transferase</keyword>
<dbReference type="SUPFAM" id="SSF53335">
    <property type="entry name" value="S-adenosyl-L-methionine-dependent methyltransferases"/>
    <property type="match status" value="1"/>
</dbReference>
<evidence type="ECO:0000313" key="1">
    <source>
        <dbReference type="EMBL" id="MFC5271747.1"/>
    </source>
</evidence>
<dbReference type="GO" id="GO:0032259">
    <property type="term" value="P:methylation"/>
    <property type="evidence" value="ECO:0007669"/>
    <property type="project" value="UniProtKB-KW"/>
</dbReference>
<dbReference type="GO" id="GO:0102208">
    <property type="term" value="F:2-polyprenyl-6-hydroxyphenol methylase activity"/>
    <property type="evidence" value="ECO:0007669"/>
    <property type="project" value="UniProtKB-EC"/>
</dbReference>